<dbReference type="GO" id="GO:0006357">
    <property type="term" value="P:regulation of transcription by RNA polymerase II"/>
    <property type="evidence" value="ECO:0007669"/>
    <property type="project" value="TreeGrafter"/>
</dbReference>
<dbReference type="PROSITE" id="PS51029">
    <property type="entry name" value="MADF"/>
    <property type="match status" value="1"/>
</dbReference>
<dbReference type="SMART" id="SM00595">
    <property type="entry name" value="MADF"/>
    <property type="match status" value="1"/>
</dbReference>
<proteinExistence type="predicted"/>
<dbReference type="EMBL" id="JALNTZ010000008">
    <property type="protein sequence ID" value="KAJ3643499.1"/>
    <property type="molecule type" value="Genomic_DNA"/>
</dbReference>
<dbReference type="GO" id="GO:0005634">
    <property type="term" value="C:nucleus"/>
    <property type="evidence" value="ECO:0007669"/>
    <property type="project" value="UniProtKB-SubCell"/>
</dbReference>
<comment type="subcellular location">
    <subcellularLocation>
        <location evidence="1">Nucleus</location>
    </subcellularLocation>
</comment>
<organism evidence="4 5">
    <name type="scientific">Zophobas morio</name>
    <dbReference type="NCBI Taxonomy" id="2755281"/>
    <lineage>
        <taxon>Eukaryota</taxon>
        <taxon>Metazoa</taxon>
        <taxon>Ecdysozoa</taxon>
        <taxon>Arthropoda</taxon>
        <taxon>Hexapoda</taxon>
        <taxon>Insecta</taxon>
        <taxon>Pterygota</taxon>
        <taxon>Neoptera</taxon>
        <taxon>Endopterygota</taxon>
        <taxon>Coleoptera</taxon>
        <taxon>Polyphaga</taxon>
        <taxon>Cucujiformia</taxon>
        <taxon>Tenebrionidae</taxon>
        <taxon>Zophobas</taxon>
    </lineage>
</organism>
<evidence type="ECO:0000259" key="2">
    <source>
        <dbReference type="PROSITE" id="PS51029"/>
    </source>
</evidence>
<reference evidence="4" key="1">
    <citation type="journal article" date="2023" name="G3 (Bethesda)">
        <title>Whole genome assemblies of Zophobas morio and Tenebrio molitor.</title>
        <authorList>
            <person name="Kaur S."/>
            <person name="Stinson S.A."/>
            <person name="diCenzo G.C."/>
        </authorList>
    </citation>
    <scope>NUCLEOTIDE SEQUENCE</scope>
    <source>
        <strain evidence="4">QUZm001</strain>
    </source>
</reference>
<evidence type="ECO:0008006" key="6">
    <source>
        <dbReference type="Google" id="ProtNLM"/>
    </source>
</evidence>
<dbReference type="GO" id="GO:0005667">
    <property type="term" value="C:transcription regulator complex"/>
    <property type="evidence" value="ECO:0007669"/>
    <property type="project" value="TreeGrafter"/>
</dbReference>
<dbReference type="AlphaFoldDB" id="A0AA38HYP9"/>
<gene>
    <name evidence="4" type="ORF">Zmor_026206</name>
</gene>
<dbReference type="PANTHER" id="PTHR12243">
    <property type="entry name" value="MADF DOMAIN TRANSCRIPTION FACTOR"/>
    <property type="match status" value="1"/>
</dbReference>
<dbReference type="InterPro" id="IPR006578">
    <property type="entry name" value="MADF-dom"/>
</dbReference>
<dbReference type="Pfam" id="PF02944">
    <property type="entry name" value="BESS"/>
    <property type="match status" value="1"/>
</dbReference>
<dbReference type="PANTHER" id="PTHR12243:SF67">
    <property type="entry name" value="COREPRESSOR OF PANGOLIN, ISOFORM A-RELATED"/>
    <property type="match status" value="1"/>
</dbReference>
<dbReference type="InterPro" id="IPR039353">
    <property type="entry name" value="TF_Adf1"/>
</dbReference>
<dbReference type="GO" id="GO:0003677">
    <property type="term" value="F:DNA binding"/>
    <property type="evidence" value="ECO:0007669"/>
    <property type="project" value="InterPro"/>
</dbReference>
<dbReference type="Proteomes" id="UP001168821">
    <property type="component" value="Unassembled WGS sequence"/>
</dbReference>
<sequence length="236" mass="27511">MDADIDARLVTMEEILIEAVRQRPSIYDKTKAVYRSTRIREQEWQEVAQAVNVADAEVVKKRWRSLRDSFIKIQRSLKHNPGQVIKWVYYKRLMFLIPHIESKEISADGTFKTDDEETQDTSHVDCESDIGIDFLKKLEASDLLGNRAKKKHVEEDPLSPDIFVKKKKHSDECRTSNVTEMDADEQFLLSCLPALKRLRPRDNAIARMRIQQVLFDVEFGEEEQSEEVVTKVEEDD</sequence>
<evidence type="ECO:0000256" key="1">
    <source>
        <dbReference type="PROSITE-ProRule" id="PRU00371"/>
    </source>
</evidence>
<protein>
    <recommendedName>
        <fullName evidence="6">Transcription factor Adf-1</fullName>
    </recommendedName>
</protein>
<evidence type="ECO:0000259" key="3">
    <source>
        <dbReference type="PROSITE" id="PS51031"/>
    </source>
</evidence>
<dbReference type="InterPro" id="IPR004210">
    <property type="entry name" value="BESS_motif"/>
</dbReference>
<dbReference type="Pfam" id="PF10545">
    <property type="entry name" value="MADF_DNA_bdg"/>
    <property type="match status" value="1"/>
</dbReference>
<comment type="caution">
    <text evidence="4">The sequence shown here is derived from an EMBL/GenBank/DDBJ whole genome shotgun (WGS) entry which is preliminary data.</text>
</comment>
<name>A0AA38HYP9_9CUCU</name>
<feature type="domain" description="BESS" evidence="3">
    <location>
        <begin position="181"/>
        <end position="220"/>
    </location>
</feature>
<accession>A0AA38HYP9</accession>
<evidence type="ECO:0000313" key="4">
    <source>
        <dbReference type="EMBL" id="KAJ3643499.1"/>
    </source>
</evidence>
<keyword evidence="1" id="KW-0539">Nucleus</keyword>
<dbReference type="PROSITE" id="PS51031">
    <property type="entry name" value="BESS"/>
    <property type="match status" value="1"/>
</dbReference>
<feature type="domain" description="MADF" evidence="2">
    <location>
        <begin position="15"/>
        <end position="101"/>
    </location>
</feature>
<evidence type="ECO:0000313" key="5">
    <source>
        <dbReference type="Proteomes" id="UP001168821"/>
    </source>
</evidence>
<keyword evidence="5" id="KW-1185">Reference proteome</keyword>